<evidence type="ECO:0000259" key="7">
    <source>
        <dbReference type="PROSITE" id="PS50982"/>
    </source>
</evidence>
<comment type="caution">
    <text evidence="8">The sequence shown here is derived from an EMBL/GenBank/DDBJ whole genome shotgun (WGS) entry which is preliminary data.</text>
</comment>
<evidence type="ECO:0000256" key="3">
    <source>
        <dbReference type="ARBA" id="ARBA00023125"/>
    </source>
</evidence>
<evidence type="ECO:0000256" key="2">
    <source>
        <dbReference type="ARBA" id="ARBA00023015"/>
    </source>
</evidence>
<feature type="region of interest" description="Disordered" evidence="6">
    <location>
        <begin position="66"/>
        <end position="90"/>
    </location>
</feature>
<evidence type="ECO:0000313" key="9">
    <source>
        <dbReference type="Proteomes" id="UP001417504"/>
    </source>
</evidence>
<organism evidence="8 9">
    <name type="scientific">Stephania japonica</name>
    <dbReference type="NCBI Taxonomy" id="461633"/>
    <lineage>
        <taxon>Eukaryota</taxon>
        <taxon>Viridiplantae</taxon>
        <taxon>Streptophyta</taxon>
        <taxon>Embryophyta</taxon>
        <taxon>Tracheophyta</taxon>
        <taxon>Spermatophyta</taxon>
        <taxon>Magnoliopsida</taxon>
        <taxon>Ranunculales</taxon>
        <taxon>Menispermaceae</taxon>
        <taxon>Menispermoideae</taxon>
        <taxon>Cissampelideae</taxon>
        <taxon>Stephania</taxon>
    </lineage>
</organism>
<keyword evidence="9" id="KW-1185">Reference proteome</keyword>
<proteinExistence type="predicted"/>
<keyword evidence="3" id="KW-0238">DNA-binding</keyword>
<evidence type="ECO:0000313" key="8">
    <source>
        <dbReference type="EMBL" id="KAK9122706.1"/>
    </source>
</evidence>
<dbReference type="InterPro" id="IPR016177">
    <property type="entry name" value="DNA-bd_dom_sf"/>
</dbReference>
<feature type="domain" description="MBD" evidence="7">
    <location>
        <begin position="121"/>
        <end position="194"/>
    </location>
</feature>
<dbReference type="PROSITE" id="PS50982">
    <property type="entry name" value="MBD"/>
    <property type="match status" value="1"/>
</dbReference>
<accession>A0AAP0IVS6</accession>
<keyword evidence="2" id="KW-0805">Transcription regulation</keyword>
<keyword evidence="4" id="KW-0804">Transcription</keyword>
<dbReference type="Proteomes" id="UP001417504">
    <property type="component" value="Unassembled WGS sequence"/>
</dbReference>
<dbReference type="EMBL" id="JBBNAE010000005">
    <property type="protein sequence ID" value="KAK9122706.1"/>
    <property type="molecule type" value="Genomic_DNA"/>
</dbReference>
<evidence type="ECO:0000256" key="6">
    <source>
        <dbReference type="SAM" id="MobiDB-lite"/>
    </source>
</evidence>
<feature type="compositionally biased region" description="Low complexity" evidence="6">
    <location>
        <begin position="66"/>
        <end position="79"/>
    </location>
</feature>
<evidence type="ECO:0000256" key="1">
    <source>
        <dbReference type="ARBA" id="ARBA00004123"/>
    </source>
</evidence>
<reference evidence="8 9" key="1">
    <citation type="submission" date="2024-01" db="EMBL/GenBank/DDBJ databases">
        <title>Genome assemblies of Stephania.</title>
        <authorList>
            <person name="Yang L."/>
        </authorList>
    </citation>
    <scope>NUCLEOTIDE SEQUENCE [LARGE SCALE GENOMIC DNA]</scope>
    <source>
        <strain evidence="8">QJT</strain>
        <tissue evidence="8">Leaf</tissue>
    </source>
</reference>
<protein>
    <recommendedName>
        <fullName evidence="7">MBD domain-containing protein</fullName>
    </recommendedName>
</protein>
<sequence length="250" mass="27636">MEPKTLKEILSDLENAELENELGDLPNDKPWSSEPIPLEALDVDPTQWDCFSESLEVIIDFPNNTTTTNTTNNTNNANNDVSSMDTTSDRCSSIASSDAVAGTGGGEVAAEKASLRKRKGKAAALPDNSWLPPGWVVERRVRTSGRSAGAVDTYYYDPERKKKFRSKNEVFHYLSMGTDGYKSRRESSSKKSCKRSGNAKATKKVVEVKEHLDLDLDFEFADLPDWTMPSALEGEVHFIGDLKIHKSVNG</sequence>
<dbReference type="AlphaFoldDB" id="A0AAP0IVS6"/>
<dbReference type="PANTHER" id="PTHR12396:SF46">
    <property type="entry name" value="METHYL-CPG-BINDING DOMAIN-CONTAINING PROTEIN 6"/>
    <property type="match status" value="1"/>
</dbReference>
<gene>
    <name evidence="8" type="ORF">Sjap_012308</name>
</gene>
<dbReference type="GO" id="GO:0005634">
    <property type="term" value="C:nucleus"/>
    <property type="evidence" value="ECO:0007669"/>
    <property type="project" value="UniProtKB-SubCell"/>
</dbReference>
<comment type="subcellular location">
    <subcellularLocation>
        <location evidence="1">Nucleus</location>
    </subcellularLocation>
</comment>
<dbReference type="Gene3D" id="3.30.890.10">
    <property type="entry name" value="Methyl-cpg-binding Protein 2, Chain A"/>
    <property type="match status" value="1"/>
</dbReference>
<dbReference type="PANTHER" id="PTHR12396">
    <property type="entry name" value="METHYL-CPG BINDING PROTEIN, MBD"/>
    <property type="match status" value="1"/>
</dbReference>
<keyword evidence="5" id="KW-0539">Nucleus</keyword>
<evidence type="ECO:0000256" key="5">
    <source>
        <dbReference type="ARBA" id="ARBA00023242"/>
    </source>
</evidence>
<dbReference type="InterPro" id="IPR001739">
    <property type="entry name" value="Methyl_CpG_DNA-bd"/>
</dbReference>
<feature type="compositionally biased region" description="Polar residues" evidence="6">
    <location>
        <begin position="80"/>
        <end position="90"/>
    </location>
</feature>
<dbReference type="Pfam" id="PF01429">
    <property type="entry name" value="MBD"/>
    <property type="match status" value="1"/>
</dbReference>
<name>A0AAP0IVS6_9MAGN</name>
<evidence type="ECO:0000256" key="4">
    <source>
        <dbReference type="ARBA" id="ARBA00023163"/>
    </source>
</evidence>
<dbReference type="SUPFAM" id="SSF54171">
    <property type="entry name" value="DNA-binding domain"/>
    <property type="match status" value="1"/>
</dbReference>
<dbReference type="GO" id="GO:0003677">
    <property type="term" value="F:DNA binding"/>
    <property type="evidence" value="ECO:0007669"/>
    <property type="project" value="UniProtKB-KW"/>
</dbReference>